<evidence type="ECO:0000313" key="1">
    <source>
        <dbReference type="EnsemblPlants" id="Solyc01g094670.3.1"/>
    </source>
</evidence>
<dbReference type="EnsemblPlants" id="Solyc01g094670.3.1">
    <property type="protein sequence ID" value="Solyc01g094670.3.1"/>
    <property type="gene ID" value="Solyc01g094670.3"/>
</dbReference>
<dbReference type="AlphaFoldDB" id="A0A3Q7EL83"/>
<dbReference type="OMA" id="YPWVIKS"/>
<dbReference type="Proteomes" id="UP000004994">
    <property type="component" value="Chromosome 1"/>
</dbReference>
<reference evidence="1" key="2">
    <citation type="submission" date="2019-01" db="UniProtKB">
        <authorList>
            <consortium name="EnsemblPlants"/>
        </authorList>
    </citation>
    <scope>IDENTIFICATION</scope>
    <source>
        <strain evidence="1">cv. Heinz 1706</strain>
    </source>
</reference>
<keyword evidence="2" id="KW-1185">Reference proteome</keyword>
<sequence length="646" mass="72122">MDSNTNWSEQGRGSRRCRRNRLSHCAVSIFDSGVHFYRRHRQFYQRDQSNNNLTSPPITMSEEKPHLSDSLIPRLQQTLTTCSQLIEAGHFSDSDGLVTELADFLSPISVSVVEEPSNLDLEITSFEILTEIHSFINSPSRNQQVIDALSFELPKLVCKYASASKRCSEIAQLIVEHLVSMCSPREMLSILCEALSSPTEMFRVPCYFSPLIGGLAKVLILIKRRQFEQVKAAVPVILGVLKSMSLEADEEGKDTEDIFHKAIAIADSIQAVCEGLEQNDKKKLCALLGMFVLQVMALVSIAMGHNISSVLPIMVHLSQFLPICGLSYEGLITGHDVDKFATICGDDNMACFSHVKHGGSLAVIWGYKSNETCTDFEAVKNELQKNQTKRWQAIGMLKHVFSSVDLSWELKVHALDFLLCVMDGCTHQEIQNDAMDYSTYVPTLYASLQAIEMVIIYAPNAVLRKKSFDAMMKVLADVPSSLRFDILTALIQNSQSSSMIAILLDCIRREMHEEYSSCISLNSQCLSFWSARVVELVELVVKPPNGGPPSLPEYGDAVLSALNLYRFVVIRESTGKTNYTGVLSKDMLQKAYNEWLLPLRTLATGVMAANQQDHDQLALDTMCALNPIELVLYRCIELVEDNLKHA</sequence>
<dbReference type="FunCoup" id="A0A3Q7EL83">
    <property type="interactions" value="1755"/>
</dbReference>
<reference evidence="1" key="1">
    <citation type="journal article" date="2012" name="Nature">
        <title>The tomato genome sequence provides insights into fleshy fruit evolution.</title>
        <authorList>
            <consortium name="Tomato Genome Consortium"/>
        </authorList>
    </citation>
    <scope>NUCLEOTIDE SEQUENCE [LARGE SCALE GENOMIC DNA]</scope>
    <source>
        <strain evidence="1">cv. Heinz 1706</strain>
    </source>
</reference>
<proteinExistence type="predicted"/>
<dbReference type="STRING" id="4081.A0A3Q7EL83"/>
<dbReference type="PaxDb" id="4081-Solyc01g094670.2.1"/>
<dbReference type="PANTHER" id="PTHR15430:SF1">
    <property type="entry name" value="GLOMULIN"/>
    <property type="match status" value="1"/>
</dbReference>
<protein>
    <recommendedName>
        <fullName evidence="3">Aberrant root formation protein 4</fullName>
    </recommendedName>
</protein>
<dbReference type="GO" id="GO:0005737">
    <property type="term" value="C:cytoplasm"/>
    <property type="evidence" value="ECO:0000318"/>
    <property type="project" value="GO_Central"/>
</dbReference>
<dbReference type="InterPro" id="IPR013877">
    <property type="entry name" value="YAP-bd/ALF4/Glomulin"/>
</dbReference>
<dbReference type="InParanoid" id="A0A3Q7EL83"/>
<organism evidence="1">
    <name type="scientific">Solanum lycopersicum</name>
    <name type="common">Tomato</name>
    <name type="synonym">Lycopersicon esculentum</name>
    <dbReference type="NCBI Taxonomy" id="4081"/>
    <lineage>
        <taxon>Eukaryota</taxon>
        <taxon>Viridiplantae</taxon>
        <taxon>Streptophyta</taxon>
        <taxon>Embryophyta</taxon>
        <taxon>Tracheophyta</taxon>
        <taxon>Spermatophyta</taxon>
        <taxon>Magnoliopsida</taxon>
        <taxon>eudicotyledons</taxon>
        <taxon>Gunneridae</taxon>
        <taxon>Pentapetalae</taxon>
        <taxon>asterids</taxon>
        <taxon>lamiids</taxon>
        <taxon>Solanales</taxon>
        <taxon>Solanaceae</taxon>
        <taxon>Solanoideae</taxon>
        <taxon>Solaneae</taxon>
        <taxon>Solanum</taxon>
        <taxon>Solanum subgen. Lycopersicon</taxon>
    </lineage>
</organism>
<evidence type="ECO:0008006" key="3">
    <source>
        <dbReference type="Google" id="ProtNLM"/>
    </source>
</evidence>
<dbReference type="Pfam" id="PF08568">
    <property type="entry name" value="Kinetochor_Ybp2"/>
    <property type="match status" value="2"/>
</dbReference>
<dbReference type="InterPro" id="IPR019516">
    <property type="entry name" value="Glomulin/ALF4"/>
</dbReference>
<accession>A0A3Q7EL83</accession>
<dbReference type="Gramene" id="Solyc01g094670.3.1">
    <property type="protein sequence ID" value="Solyc01g094670.3.1"/>
    <property type="gene ID" value="Solyc01g094670.3"/>
</dbReference>
<dbReference type="PANTHER" id="PTHR15430">
    <property type="entry name" value="GLOMULIN"/>
    <property type="match status" value="1"/>
</dbReference>
<dbReference type="GO" id="GO:0055105">
    <property type="term" value="F:ubiquitin-protein transferase inhibitor activity"/>
    <property type="evidence" value="ECO:0000318"/>
    <property type="project" value="GO_Central"/>
</dbReference>
<name>A0A3Q7EL83_SOLLC</name>
<evidence type="ECO:0000313" key="2">
    <source>
        <dbReference type="Proteomes" id="UP000004994"/>
    </source>
</evidence>